<dbReference type="Proteomes" id="UP000199054">
    <property type="component" value="Unassembled WGS sequence"/>
</dbReference>
<evidence type="ECO:0000313" key="2">
    <source>
        <dbReference type="Proteomes" id="UP000199054"/>
    </source>
</evidence>
<reference evidence="1 2" key="1">
    <citation type="submission" date="2016-10" db="EMBL/GenBank/DDBJ databases">
        <authorList>
            <person name="de Groot N.N."/>
        </authorList>
    </citation>
    <scope>NUCLEOTIDE SEQUENCE [LARGE SCALE GENOMIC DNA]</scope>
    <source>
        <strain evidence="1 2">DSM 8512</strain>
    </source>
</reference>
<gene>
    <name evidence="1" type="ORF">SAMN04489859_1003133</name>
</gene>
<keyword evidence="2" id="KW-1185">Reference proteome</keyword>
<evidence type="ECO:0000313" key="1">
    <source>
        <dbReference type="EMBL" id="SEN26149.1"/>
    </source>
</evidence>
<accession>A0A1H8F347</accession>
<sequence length="56" mass="6459">MLHQKAETQFRPLLSAEDLTLILSALSAYMHNTRYRPVYERLHYQASRLGLAPDTA</sequence>
<dbReference type="AlphaFoldDB" id="A0A1H8F347"/>
<dbReference type="RefSeq" id="WP_170851727.1">
    <property type="nucleotide sequence ID" value="NZ_CP067125.1"/>
</dbReference>
<organism evidence="1 2">
    <name type="scientific">Paracoccus alcaliphilus</name>
    <dbReference type="NCBI Taxonomy" id="34002"/>
    <lineage>
        <taxon>Bacteria</taxon>
        <taxon>Pseudomonadati</taxon>
        <taxon>Pseudomonadota</taxon>
        <taxon>Alphaproteobacteria</taxon>
        <taxon>Rhodobacterales</taxon>
        <taxon>Paracoccaceae</taxon>
        <taxon>Paracoccus</taxon>
    </lineage>
</organism>
<proteinExistence type="predicted"/>
<protein>
    <submittedName>
        <fullName evidence="1">Uncharacterized protein</fullName>
    </submittedName>
</protein>
<name>A0A1H8F347_9RHOB</name>
<dbReference type="EMBL" id="FODE01000003">
    <property type="protein sequence ID" value="SEN26149.1"/>
    <property type="molecule type" value="Genomic_DNA"/>
</dbReference>